<keyword evidence="5" id="KW-0285">Flavoprotein</keyword>
<dbReference type="Gene3D" id="3.20.20.70">
    <property type="entry name" value="Aldolase class I"/>
    <property type="match status" value="1"/>
</dbReference>
<dbReference type="GO" id="GO:0010181">
    <property type="term" value="F:FMN binding"/>
    <property type="evidence" value="ECO:0007669"/>
    <property type="project" value="InterPro"/>
</dbReference>
<accession>Q028C6</accession>
<evidence type="ECO:0000256" key="4">
    <source>
        <dbReference type="PIRSR" id="PIRSR000138-1"/>
    </source>
</evidence>
<feature type="binding site" evidence="5">
    <location>
        <position position="161"/>
    </location>
    <ligand>
        <name>glyoxylate</name>
        <dbReference type="ChEBI" id="CHEBI:36655"/>
    </ligand>
</feature>
<dbReference type="InterPro" id="IPR012133">
    <property type="entry name" value="Alpha-hydoxy_acid_DH_FMN"/>
</dbReference>
<dbReference type="CDD" id="cd02809">
    <property type="entry name" value="alpha_hydroxyacid_oxid_FMN"/>
    <property type="match status" value="1"/>
</dbReference>
<dbReference type="Pfam" id="PF01070">
    <property type="entry name" value="FMN_dh"/>
    <property type="match status" value="1"/>
</dbReference>
<evidence type="ECO:0000256" key="3">
    <source>
        <dbReference type="ARBA" id="ARBA00024042"/>
    </source>
</evidence>
<feature type="binding site" evidence="5">
    <location>
        <begin position="319"/>
        <end position="323"/>
    </location>
    <ligand>
        <name>FMN</name>
        <dbReference type="ChEBI" id="CHEBI:58210"/>
    </ligand>
</feature>
<evidence type="ECO:0000313" key="7">
    <source>
        <dbReference type="EMBL" id="ABJ82631.1"/>
    </source>
</evidence>
<dbReference type="PROSITE" id="PS51349">
    <property type="entry name" value="FMN_HYDROXY_ACID_DH_2"/>
    <property type="match status" value="1"/>
</dbReference>
<feature type="binding site" evidence="5">
    <location>
        <position position="288"/>
    </location>
    <ligand>
        <name>glyoxylate</name>
        <dbReference type="ChEBI" id="CHEBI:36655"/>
    </ligand>
</feature>
<evidence type="ECO:0000259" key="6">
    <source>
        <dbReference type="PROSITE" id="PS51349"/>
    </source>
</evidence>
<keyword evidence="5" id="KW-0288">FMN</keyword>
<name>Q028C6_SOLUE</name>
<dbReference type="FunCoup" id="Q028C6">
    <property type="interactions" value="335"/>
</dbReference>
<dbReference type="KEGG" id="sus:Acid_1641"/>
<feature type="binding site" evidence="5">
    <location>
        <position position="159"/>
    </location>
    <ligand>
        <name>FMN</name>
        <dbReference type="ChEBI" id="CHEBI:58210"/>
    </ligand>
</feature>
<feature type="active site" description="Proton acceptor" evidence="4">
    <location>
        <position position="288"/>
    </location>
</feature>
<dbReference type="GO" id="GO:0016491">
    <property type="term" value="F:oxidoreductase activity"/>
    <property type="evidence" value="ECO:0007669"/>
    <property type="project" value="UniProtKB-KW"/>
</dbReference>
<dbReference type="GO" id="GO:0005737">
    <property type="term" value="C:cytoplasm"/>
    <property type="evidence" value="ECO:0007669"/>
    <property type="project" value="UniProtKB-ARBA"/>
</dbReference>
<dbReference type="InterPro" id="IPR013785">
    <property type="entry name" value="Aldolase_TIM"/>
</dbReference>
<feature type="binding site" evidence="5">
    <location>
        <position position="187"/>
    </location>
    <ligand>
        <name>FMN</name>
        <dbReference type="ChEBI" id="CHEBI:58210"/>
    </ligand>
</feature>
<dbReference type="PANTHER" id="PTHR10578:SF148">
    <property type="entry name" value="L-LACTATE DEHYDROGENASE (CYTOCHROME)"/>
    <property type="match status" value="1"/>
</dbReference>
<dbReference type="OrthoDB" id="9770452at2"/>
<evidence type="ECO:0000256" key="2">
    <source>
        <dbReference type="ARBA" id="ARBA00023002"/>
    </source>
</evidence>
<dbReference type="InterPro" id="IPR037396">
    <property type="entry name" value="FMN_HAD"/>
</dbReference>
<feature type="binding site" evidence="5">
    <location>
        <begin position="342"/>
        <end position="343"/>
    </location>
    <ligand>
        <name>FMN</name>
        <dbReference type="ChEBI" id="CHEBI:58210"/>
    </ligand>
</feature>
<keyword evidence="2" id="KW-0560">Oxidoreductase</keyword>
<evidence type="ECO:0000256" key="5">
    <source>
        <dbReference type="PIRSR" id="PIRSR000138-2"/>
    </source>
</evidence>
<organism evidence="7">
    <name type="scientific">Solibacter usitatus (strain Ellin6076)</name>
    <dbReference type="NCBI Taxonomy" id="234267"/>
    <lineage>
        <taxon>Bacteria</taxon>
        <taxon>Pseudomonadati</taxon>
        <taxon>Acidobacteriota</taxon>
        <taxon>Terriglobia</taxon>
        <taxon>Bryobacterales</taxon>
        <taxon>Solibacteraceae</taxon>
        <taxon>Candidatus Solibacter</taxon>
    </lineage>
</organism>
<feature type="binding site" evidence="5">
    <location>
        <position position="291"/>
    </location>
    <ligand>
        <name>glyoxylate</name>
        <dbReference type="ChEBI" id="CHEBI:36655"/>
    </ligand>
</feature>
<feature type="binding site" evidence="5">
    <location>
        <position position="286"/>
    </location>
    <ligand>
        <name>FMN</name>
        <dbReference type="ChEBI" id="CHEBI:58210"/>
    </ligand>
</feature>
<dbReference type="FunFam" id="3.20.20.70:FF:000056">
    <property type="entry name" value="hydroxyacid oxidase 2"/>
    <property type="match status" value="1"/>
</dbReference>
<dbReference type="InParanoid" id="Q028C6"/>
<evidence type="ECO:0000256" key="1">
    <source>
        <dbReference type="ARBA" id="ARBA00001917"/>
    </source>
</evidence>
<dbReference type="SUPFAM" id="SSF51395">
    <property type="entry name" value="FMN-linked oxidoreductases"/>
    <property type="match status" value="1"/>
</dbReference>
<dbReference type="STRING" id="234267.Acid_1641"/>
<protein>
    <submittedName>
        <fullName evidence="7">FMN-dependent alpha-hydroxy acid dehydrogenase</fullName>
    </submittedName>
</protein>
<dbReference type="HOGENOM" id="CLU_020639_0_0_0"/>
<dbReference type="eggNOG" id="COG1304">
    <property type="taxonomic scope" value="Bacteria"/>
</dbReference>
<proteinExistence type="inferred from homology"/>
<feature type="domain" description="FMN hydroxy acid dehydrogenase" evidence="6">
    <location>
        <begin position="30"/>
        <end position="392"/>
    </location>
</feature>
<comment type="similarity">
    <text evidence="3">Belongs to the FMN-dependent alpha-hydroxy acid dehydrogenase family.</text>
</comment>
<sequence length="392" mass="42330" precursor="true">MYNSLSARREFLRFLAGSPLAATAFAQETGIVKDALNVMDFEAWARKALPPAHFGYLATGVDGDVTLQANREAMTHYQLRARRLMGVEQADLRTEVFGAEWEMPIYVSAVGSQKAFHPEGELATARAAKSRNAMQMLSTVSSTSVEDVSMALGAAPWYQLYMPVPWGDTEKMVKRAEAAGCPVLVWTIDILGGRNTETATRSARSDTRQCSSCHSVSPMAGITPERNRTRPMFAGLSGSINPAAADWTYVDRLKKITKMKVVLKGIDCAEDAKLAREHGADGLIVSNHGGRATETGRGTLDILPEVVEATAGQTPVFVDGGFRRGTDVLKALALGARAVGIGRPYIWGLAAFGQEGVERVLEILRAELALTMRQCGIASTAQITRAAVLRKL</sequence>
<dbReference type="PIRSF" id="PIRSF000138">
    <property type="entry name" value="Al-hdrx_acd_dh"/>
    <property type="match status" value="1"/>
</dbReference>
<gene>
    <name evidence="7" type="ordered locus">Acid_1641</name>
</gene>
<dbReference type="PANTHER" id="PTHR10578">
    <property type="entry name" value="S -2-HYDROXY-ACID OXIDASE-RELATED"/>
    <property type="match status" value="1"/>
</dbReference>
<comment type="cofactor">
    <cofactor evidence="1">
        <name>FMN</name>
        <dbReference type="ChEBI" id="CHEBI:58210"/>
    </cofactor>
</comment>
<reference evidence="7" key="1">
    <citation type="submission" date="2006-10" db="EMBL/GenBank/DDBJ databases">
        <title>Complete sequence of Solibacter usitatus Ellin6076.</title>
        <authorList>
            <consortium name="US DOE Joint Genome Institute"/>
            <person name="Copeland A."/>
            <person name="Lucas S."/>
            <person name="Lapidus A."/>
            <person name="Barry K."/>
            <person name="Detter J.C."/>
            <person name="Glavina del Rio T."/>
            <person name="Hammon N."/>
            <person name="Israni S."/>
            <person name="Dalin E."/>
            <person name="Tice H."/>
            <person name="Pitluck S."/>
            <person name="Thompson L.S."/>
            <person name="Brettin T."/>
            <person name="Bruce D."/>
            <person name="Han C."/>
            <person name="Tapia R."/>
            <person name="Gilna P."/>
            <person name="Schmutz J."/>
            <person name="Larimer F."/>
            <person name="Land M."/>
            <person name="Hauser L."/>
            <person name="Kyrpides N."/>
            <person name="Mikhailova N."/>
            <person name="Janssen P.H."/>
            <person name="Kuske C.R."/>
            <person name="Richardson P."/>
        </authorList>
    </citation>
    <scope>NUCLEOTIDE SEQUENCE</scope>
    <source>
        <strain evidence="7">Ellin6076</strain>
    </source>
</reference>
<dbReference type="AlphaFoldDB" id="Q028C6"/>
<feature type="binding site" evidence="5">
    <location>
        <position position="56"/>
    </location>
    <ligand>
        <name>glyoxylate</name>
        <dbReference type="ChEBI" id="CHEBI:36655"/>
    </ligand>
</feature>
<feature type="binding site" evidence="5">
    <location>
        <position position="138"/>
    </location>
    <ligand>
        <name>FMN</name>
        <dbReference type="ChEBI" id="CHEBI:58210"/>
    </ligand>
</feature>
<feature type="binding site" evidence="5">
    <location>
        <begin position="109"/>
        <end position="111"/>
    </location>
    <ligand>
        <name>FMN</name>
        <dbReference type="ChEBI" id="CHEBI:58210"/>
    </ligand>
</feature>
<dbReference type="EMBL" id="CP000473">
    <property type="protein sequence ID" value="ABJ82631.1"/>
    <property type="molecule type" value="Genomic_DNA"/>
</dbReference>
<feature type="binding site" evidence="5">
    <location>
        <position position="264"/>
    </location>
    <ligand>
        <name>FMN</name>
        <dbReference type="ChEBI" id="CHEBI:58210"/>
    </ligand>
</feature>
<dbReference type="InterPro" id="IPR000262">
    <property type="entry name" value="FMN-dep_DH"/>
</dbReference>